<dbReference type="InterPro" id="IPR032710">
    <property type="entry name" value="NTF2-like_dom_sf"/>
</dbReference>
<gene>
    <name evidence="13" type="ORF">HD592_000271</name>
</gene>
<evidence type="ECO:0000256" key="1">
    <source>
        <dbReference type="ARBA" id="ARBA00000077"/>
    </source>
</evidence>
<keyword evidence="10" id="KW-0460">Magnesium</keyword>
<evidence type="ECO:0000256" key="4">
    <source>
        <dbReference type="ARBA" id="ARBA00011245"/>
    </source>
</evidence>
<proteinExistence type="inferred from homology"/>
<keyword evidence="6" id="KW-0540">Nuclease</keyword>
<dbReference type="EMBL" id="JACHMK010000001">
    <property type="protein sequence ID" value="MBB6333706.1"/>
    <property type="molecule type" value="Genomic_DNA"/>
</dbReference>
<accession>A0A923E4W6</accession>
<evidence type="ECO:0000256" key="10">
    <source>
        <dbReference type="ARBA" id="ARBA00022842"/>
    </source>
</evidence>
<dbReference type="InterPro" id="IPR002156">
    <property type="entry name" value="RNaseH_domain"/>
</dbReference>
<dbReference type="EC" id="3.1.26.4" evidence="5"/>
<dbReference type="PANTHER" id="PTHR10642">
    <property type="entry name" value="RIBONUCLEASE H1"/>
    <property type="match status" value="1"/>
</dbReference>
<evidence type="ECO:0000256" key="3">
    <source>
        <dbReference type="ARBA" id="ARBA00005300"/>
    </source>
</evidence>
<feature type="compositionally biased region" description="Low complexity" evidence="11">
    <location>
        <begin position="153"/>
        <end position="167"/>
    </location>
</feature>
<dbReference type="InterPro" id="IPR050092">
    <property type="entry name" value="RNase_H"/>
</dbReference>
<comment type="subunit">
    <text evidence="4">Monomer.</text>
</comment>
<dbReference type="Pfam" id="PF00075">
    <property type="entry name" value="RNase_H"/>
    <property type="match status" value="1"/>
</dbReference>
<feature type="region of interest" description="Disordered" evidence="11">
    <location>
        <begin position="144"/>
        <end position="179"/>
    </location>
</feature>
<dbReference type="GO" id="GO:0003676">
    <property type="term" value="F:nucleic acid binding"/>
    <property type="evidence" value="ECO:0007669"/>
    <property type="project" value="InterPro"/>
</dbReference>
<keyword evidence="8" id="KW-0255">Endonuclease</keyword>
<evidence type="ECO:0000313" key="13">
    <source>
        <dbReference type="EMBL" id="MBB6333706.1"/>
    </source>
</evidence>
<dbReference type="AlphaFoldDB" id="A0A923E4W6"/>
<evidence type="ECO:0000256" key="11">
    <source>
        <dbReference type="SAM" id="MobiDB-lite"/>
    </source>
</evidence>
<protein>
    <recommendedName>
        <fullName evidence="5">ribonuclease H</fullName>
        <ecNumber evidence="5">3.1.26.4</ecNumber>
    </recommendedName>
</protein>
<dbReference type="GO" id="GO:0046872">
    <property type="term" value="F:metal ion binding"/>
    <property type="evidence" value="ECO:0007669"/>
    <property type="project" value="UniProtKB-KW"/>
</dbReference>
<comment type="similarity">
    <text evidence="3">Belongs to the RNase H family.</text>
</comment>
<evidence type="ECO:0000256" key="8">
    <source>
        <dbReference type="ARBA" id="ARBA00022759"/>
    </source>
</evidence>
<dbReference type="SUPFAM" id="SSF54427">
    <property type="entry name" value="NTF2-like"/>
    <property type="match status" value="1"/>
</dbReference>
<evidence type="ECO:0000256" key="9">
    <source>
        <dbReference type="ARBA" id="ARBA00022801"/>
    </source>
</evidence>
<reference evidence="13" key="1">
    <citation type="submission" date="2020-08" db="EMBL/GenBank/DDBJ databases">
        <title>Sequencing the genomes of 1000 actinobacteria strains.</title>
        <authorList>
            <person name="Klenk H.-P."/>
        </authorList>
    </citation>
    <scope>NUCLEOTIDE SEQUENCE</scope>
    <source>
        <strain evidence="13">DSM 10695</strain>
    </source>
</reference>
<evidence type="ECO:0000259" key="12">
    <source>
        <dbReference type="PROSITE" id="PS50879"/>
    </source>
</evidence>
<dbReference type="RefSeq" id="WP_184451388.1">
    <property type="nucleotide sequence ID" value="NZ_JACHMK010000001.1"/>
</dbReference>
<feature type="domain" description="RNase H type-1" evidence="12">
    <location>
        <begin position="1"/>
        <end position="141"/>
    </location>
</feature>
<dbReference type="InterPro" id="IPR036397">
    <property type="entry name" value="RNaseH_sf"/>
</dbReference>
<dbReference type="PROSITE" id="PS50879">
    <property type="entry name" value="RNASE_H_1"/>
    <property type="match status" value="1"/>
</dbReference>
<sequence>MTITAAVDGSSLSNPGPSGWAWVVDDDHWDAGGWPEGTNNLGELTAILELLKATEAAGLAPERLQILADSQYAINVITKWRHSWKKRAWTKADKQPIKNLEVIQEIDRIIEGRDVSFEWVKGHAGHAMNEKADDLARGCAEAYKEGRTPAPGPRFGAPGAPSPTAHPTAPPLPGAAPSPAYDIRELEKRFIQAWMSRDAGTLAELRAPGCVRVWPDGRTVAGLEGPVPPGPKVGRFEVRDAGGAILVTYTLSWQGGQAAELSVWAPDPGRGPLLVHHQSTPIADRG</sequence>
<evidence type="ECO:0000313" key="14">
    <source>
        <dbReference type="Proteomes" id="UP000617426"/>
    </source>
</evidence>
<dbReference type="PANTHER" id="PTHR10642:SF26">
    <property type="entry name" value="RIBONUCLEASE H1"/>
    <property type="match status" value="1"/>
</dbReference>
<keyword evidence="9 13" id="KW-0378">Hydrolase</keyword>
<organism evidence="13 14">
    <name type="scientific">Schaalia hyovaginalis</name>
    <dbReference type="NCBI Taxonomy" id="29316"/>
    <lineage>
        <taxon>Bacteria</taxon>
        <taxon>Bacillati</taxon>
        <taxon>Actinomycetota</taxon>
        <taxon>Actinomycetes</taxon>
        <taxon>Actinomycetales</taxon>
        <taxon>Actinomycetaceae</taxon>
        <taxon>Schaalia</taxon>
    </lineage>
</organism>
<comment type="caution">
    <text evidence="13">The sequence shown here is derived from an EMBL/GenBank/DDBJ whole genome shotgun (WGS) entry which is preliminary data.</text>
</comment>
<keyword evidence="7" id="KW-0479">Metal-binding</keyword>
<dbReference type="Proteomes" id="UP000617426">
    <property type="component" value="Unassembled WGS sequence"/>
</dbReference>
<dbReference type="Gene3D" id="3.30.420.10">
    <property type="entry name" value="Ribonuclease H-like superfamily/Ribonuclease H"/>
    <property type="match status" value="1"/>
</dbReference>
<dbReference type="InterPro" id="IPR012337">
    <property type="entry name" value="RNaseH-like_sf"/>
</dbReference>
<evidence type="ECO:0000256" key="6">
    <source>
        <dbReference type="ARBA" id="ARBA00022722"/>
    </source>
</evidence>
<dbReference type="GO" id="GO:0004523">
    <property type="term" value="F:RNA-DNA hybrid ribonuclease activity"/>
    <property type="evidence" value="ECO:0007669"/>
    <property type="project" value="UniProtKB-EC"/>
</dbReference>
<name>A0A923E4W6_9ACTO</name>
<evidence type="ECO:0000256" key="2">
    <source>
        <dbReference type="ARBA" id="ARBA00001946"/>
    </source>
</evidence>
<comment type="catalytic activity">
    <reaction evidence="1">
        <text>Endonucleolytic cleavage to 5'-phosphomonoester.</text>
        <dbReference type="EC" id="3.1.26.4"/>
    </reaction>
</comment>
<keyword evidence="14" id="KW-1185">Reference proteome</keyword>
<dbReference type="SUPFAM" id="SSF53098">
    <property type="entry name" value="Ribonuclease H-like"/>
    <property type="match status" value="1"/>
</dbReference>
<dbReference type="InterPro" id="IPR022892">
    <property type="entry name" value="RNaseHI"/>
</dbReference>
<evidence type="ECO:0000256" key="7">
    <source>
        <dbReference type="ARBA" id="ARBA00022723"/>
    </source>
</evidence>
<dbReference type="GO" id="GO:0043137">
    <property type="term" value="P:DNA replication, removal of RNA primer"/>
    <property type="evidence" value="ECO:0007669"/>
    <property type="project" value="TreeGrafter"/>
</dbReference>
<evidence type="ECO:0000256" key="5">
    <source>
        <dbReference type="ARBA" id="ARBA00012180"/>
    </source>
</evidence>
<dbReference type="Gene3D" id="3.10.450.50">
    <property type="match status" value="1"/>
</dbReference>
<dbReference type="CDD" id="cd09278">
    <property type="entry name" value="RNase_HI_prokaryote_like"/>
    <property type="match status" value="1"/>
</dbReference>
<comment type="cofactor">
    <cofactor evidence="2">
        <name>Mg(2+)</name>
        <dbReference type="ChEBI" id="CHEBI:18420"/>
    </cofactor>
</comment>